<sequence length="79" mass="9047">MNAYKKYITITDPSQLILSDLPFQVGQRVEIIILAEDNPRAEISKKLRNLFDKTQLIPGLQDITEAEIEAEIEAYQRGE</sequence>
<protein>
    <submittedName>
        <fullName evidence="1">Uncharacterized protein</fullName>
    </submittedName>
</protein>
<reference evidence="1 2" key="1">
    <citation type="submission" date="2019-10" db="EMBL/GenBank/DDBJ databases">
        <title>Genomic and transcriptomic insights into the perfect genentic adaptation of a filamentous nitrogen-fixing cyanobacterium to rice fields.</title>
        <authorList>
            <person name="Chen Z."/>
        </authorList>
    </citation>
    <scope>NUCLEOTIDE SEQUENCE [LARGE SCALE GENOMIC DNA]</scope>
    <source>
        <strain evidence="1">CCNUC1</strain>
    </source>
</reference>
<dbReference type="EMBL" id="CP045226">
    <property type="protein sequence ID" value="QFS43139.1"/>
    <property type="molecule type" value="Genomic_DNA"/>
</dbReference>
<evidence type="ECO:0000313" key="2">
    <source>
        <dbReference type="Proteomes" id="UP000326678"/>
    </source>
</evidence>
<proteinExistence type="predicted"/>
<gene>
    <name evidence="1" type="ORF">GXM_00612</name>
</gene>
<organism evidence="1 2">
    <name type="scientific">Nostoc sphaeroides CCNUC1</name>
    <dbReference type="NCBI Taxonomy" id="2653204"/>
    <lineage>
        <taxon>Bacteria</taxon>
        <taxon>Bacillati</taxon>
        <taxon>Cyanobacteriota</taxon>
        <taxon>Cyanophyceae</taxon>
        <taxon>Nostocales</taxon>
        <taxon>Nostocaceae</taxon>
        <taxon>Nostoc</taxon>
    </lineage>
</organism>
<keyword evidence="2" id="KW-1185">Reference proteome</keyword>
<dbReference type="KEGG" id="nsh:GXM_00612"/>
<name>A0A5P8VTB6_9NOSO</name>
<dbReference type="RefSeq" id="WP_118164363.1">
    <property type="nucleotide sequence ID" value="NZ_CP045226.1"/>
</dbReference>
<evidence type="ECO:0000313" key="1">
    <source>
        <dbReference type="EMBL" id="QFS43139.1"/>
    </source>
</evidence>
<accession>A0A5P8VTB6</accession>
<dbReference type="Proteomes" id="UP000326678">
    <property type="component" value="Chromosome Gxm1"/>
</dbReference>
<dbReference type="AlphaFoldDB" id="A0A5P8VTB6"/>